<evidence type="ECO:0000313" key="3">
    <source>
        <dbReference type="EMBL" id="UTY39754.1"/>
    </source>
</evidence>
<reference evidence="3" key="1">
    <citation type="submission" date="2022-07" db="EMBL/GenBank/DDBJ databases">
        <title>Faecal culturing of patients with breast cancer.</title>
        <authorList>
            <person name="Teng N.M.Y."/>
            <person name="Kiu R."/>
            <person name="Evans R."/>
            <person name="Baker D.J."/>
            <person name="Zenner C."/>
            <person name="Robinson S.D."/>
            <person name="Hall L.J."/>
        </authorList>
    </citation>
    <scope>NUCLEOTIDE SEQUENCE</scope>
    <source>
        <strain evidence="3">LH1062</strain>
    </source>
</reference>
<sequence>MNEIKNFLNNAYKENIFPGCCCSIIDHQNIERYCVGYKSQIISPKENDLDTLYDLASLTKVVATTPMILKLIQEKYISYDTPIQYILPDFKNNNITVFHLLTHTSGLPADFDWSMNEDKRKIVQRICQYSHQVIPGKEVIYSDLGYIILGEIIEIITQQSLQEVLDKEIFKPLEMTHTCFCPSDIEKCAPTEYSLYAHRMLRGEVHDHKAWMMGGIAGHAGLFSHIQDLEHYAQMILNNGKYKNQTFLNKRHIDNMFTNFSPENQIPRGIGFLTYTTHSLFSSLNSKKTIAHTGFTGTSLLIDLENQIAIILLSNRVHPTRENKKILDWRKEFHEFVIKYLTQKKKIINE</sequence>
<dbReference type="GO" id="GO:0016787">
    <property type="term" value="F:hydrolase activity"/>
    <property type="evidence" value="ECO:0007669"/>
    <property type="project" value="UniProtKB-KW"/>
</dbReference>
<protein>
    <submittedName>
        <fullName evidence="3">Serine hydrolase</fullName>
    </submittedName>
</protein>
<accession>A0ABY5I314</accession>
<feature type="domain" description="Beta-lactamase-related" evidence="2">
    <location>
        <begin position="43"/>
        <end position="325"/>
    </location>
</feature>
<name>A0ABY5I314_9FIRM</name>
<keyword evidence="1 3" id="KW-0378">Hydrolase</keyword>
<dbReference type="Pfam" id="PF00144">
    <property type="entry name" value="Beta-lactamase"/>
    <property type="match status" value="1"/>
</dbReference>
<dbReference type="InterPro" id="IPR001466">
    <property type="entry name" value="Beta-lactam-related"/>
</dbReference>
<evidence type="ECO:0000313" key="4">
    <source>
        <dbReference type="Proteomes" id="UP001060112"/>
    </source>
</evidence>
<keyword evidence="4" id="KW-1185">Reference proteome</keyword>
<dbReference type="SUPFAM" id="SSF56601">
    <property type="entry name" value="beta-lactamase/transpeptidase-like"/>
    <property type="match status" value="1"/>
</dbReference>
<organism evidence="3 4">
    <name type="scientific">Allocoprobacillus halotolerans</name>
    <dbReference type="NCBI Taxonomy" id="2944914"/>
    <lineage>
        <taxon>Bacteria</taxon>
        <taxon>Bacillati</taxon>
        <taxon>Bacillota</taxon>
        <taxon>Erysipelotrichia</taxon>
        <taxon>Erysipelotrichales</taxon>
        <taxon>Erysipelotrichaceae</taxon>
        <taxon>Allocoprobacillus</taxon>
    </lineage>
</organism>
<dbReference type="InterPro" id="IPR012338">
    <property type="entry name" value="Beta-lactam/transpept-like"/>
</dbReference>
<gene>
    <name evidence="3" type="ORF">NMU03_02780</name>
</gene>
<dbReference type="EMBL" id="CP101620">
    <property type="protein sequence ID" value="UTY39754.1"/>
    <property type="molecule type" value="Genomic_DNA"/>
</dbReference>
<dbReference type="PANTHER" id="PTHR43283:SF11">
    <property type="entry name" value="BETA-LACTAMASE-RELATED DOMAIN-CONTAINING PROTEIN"/>
    <property type="match status" value="1"/>
</dbReference>
<dbReference type="Proteomes" id="UP001060112">
    <property type="component" value="Chromosome"/>
</dbReference>
<dbReference type="InterPro" id="IPR050789">
    <property type="entry name" value="Diverse_Enzym_Activities"/>
</dbReference>
<evidence type="ECO:0000256" key="1">
    <source>
        <dbReference type="ARBA" id="ARBA00022801"/>
    </source>
</evidence>
<dbReference type="Gene3D" id="3.40.710.10">
    <property type="entry name" value="DD-peptidase/beta-lactamase superfamily"/>
    <property type="match status" value="1"/>
</dbReference>
<proteinExistence type="predicted"/>
<dbReference type="RefSeq" id="WP_290141125.1">
    <property type="nucleotide sequence ID" value="NZ_CP101620.1"/>
</dbReference>
<evidence type="ECO:0000259" key="2">
    <source>
        <dbReference type="Pfam" id="PF00144"/>
    </source>
</evidence>
<dbReference type="PANTHER" id="PTHR43283">
    <property type="entry name" value="BETA-LACTAMASE-RELATED"/>
    <property type="match status" value="1"/>
</dbReference>